<dbReference type="GO" id="GO:0005524">
    <property type="term" value="F:ATP binding"/>
    <property type="evidence" value="ECO:0007669"/>
    <property type="project" value="UniProtKB-KW"/>
</dbReference>
<name>A0A1Y2FM82_PROLT</name>
<dbReference type="Pfam" id="PF01163">
    <property type="entry name" value="RIO1"/>
    <property type="match status" value="1"/>
</dbReference>
<dbReference type="GO" id="GO:0046872">
    <property type="term" value="F:metal ion binding"/>
    <property type="evidence" value="ECO:0007669"/>
    <property type="project" value="UniProtKB-KW"/>
</dbReference>
<dbReference type="Gene3D" id="1.10.510.10">
    <property type="entry name" value="Transferase(Phosphotransferase) domain 1"/>
    <property type="match status" value="1"/>
</dbReference>
<evidence type="ECO:0000256" key="17">
    <source>
        <dbReference type="ARBA" id="ARBA00048679"/>
    </source>
</evidence>
<feature type="region of interest" description="Disordered" evidence="22">
    <location>
        <begin position="142"/>
        <end position="161"/>
    </location>
</feature>
<comment type="catalytic activity">
    <reaction evidence="16 18">
        <text>L-threonyl-[protein] + ATP = O-phospho-L-threonyl-[protein] + ADP + H(+)</text>
        <dbReference type="Rhea" id="RHEA:46608"/>
        <dbReference type="Rhea" id="RHEA-COMP:11060"/>
        <dbReference type="Rhea" id="RHEA-COMP:11605"/>
        <dbReference type="ChEBI" id="CHEBI:15378"/>
        <dbReference type="ChEBI" id="CHEBI:30013"/>
        <dbReference type="ChEBI" id="CHEBI:30616"/>
        <dbReference type="ChEBI" id="CHEBI:61977"/>
        <dbReference type="ChEBI" id="CHEBI:456216"/>
        <dbReference type="EC" id="2.7.11.1"/>
    </reaction>
</comment>
<feature type="binding site" evidence="20">
    <location>
        <position position="210"/>
    </location>
    <ligand>
        <name>ATP</name>
        <dbReference type="ChEBI" id="CHEBI:30616"/>
    </ligand>
</feature>
<sequence length="565" mass="63053">MAEQRHAEVQAAALPTRDSALAYIDQAAEAPTQTDPALNDEEYNTDDYLLDAGATSDSDDEGAYDDDLNAGWDGHRGDFTKAYNRQKQIVQATGASASSTRTTAPLPRFNPSAQRALVAEKAAAEGNAAMLAKLAGRLNLNTSSEKTTSSNKDKSDRATSEQVLDPRTRIILLKLINNGAMHAISGCISTGKEANVYHATTEDGRNLAVKIYKTSILVFKDRDKYVSGEFRFRQGYAKSNPRKMVKLWAEKEMRNLKRLYQAGIPCPEPMTLRSHVLVMSFLGSRDGWASPKLKDAELSADKVEVLYYRLLAFIRKLWQVCHLVHGDLSEYNILYHKGDLCIIDVSQSVEHEHPRSLEFLRMDITNCTDFFKRSGVEVRSERAVFEYVTKDGDEASCNDMEMMVADAKRLPQAAAEESVEDSVFRQAYIPQNLDQVYDFERDGALVEQGEGQDLIYKKLIKLPDAKSARMVDLMADVDEGDNDAPISSDDSDTANSQGASQDDSSDGEYSDMENIPPARLKRFQDKDEKKDHKAQVKADKAEKRAAKMPKHLKKSKIKKSQGKKH</sequence>
<feature type="compositionally biased region" description="Basic and acidic residues" evidence="22">
    <location>
        <begin position="522"/>
        <end position="545"/>
    </location>
</feature>
<feature type="binding site" evidence="21">
    <location>
        <position position="332"/>
    </location>
    <ligand>
        <name>Mg(2+)</name>
        <dbReference type="ChEBI" id="CHEBI:18420"/>
    </ligand>
</feature>
<dbReference type="Gene3D" id="3.30.200.20">
    <property type="entry name" value="Phosphorylase Kinase, domain 1"/>
    <property type="match status" value="1"/>
</dbReference>
<feature type="active site" description="Proton acceptor" evidence="19">
    <location>
        <position position="327"/>
    </location>
</feature>
<evidence type="ECO:0000256" key="22">
    <source>
        <dbReference type="SAM" id="MobiDB-lite"/>
    </source>
</evidence>
<feature type="domain" description="RIO kinase" evidence="23">
    <location>
        <begin position="153"/>
        <end position="390"/>
    </location>
</feature>
<protein>
    <recommendedName>
        <fullName evidence="5 18">Serine/threonine-protein kinase RIO1</fullName>
        <ecNumber evidence="4 18">2.7.11.1</ecNumber>
    </recommendedName>
</protein>
<keyword evidence="14 18" id="KW-0067">ATP-binding</keyword>
<feature type="binding site" evidence="21">
    <location>
        <position position="344"/>
    </location>
    <ligand>
        <name>Mg(2+)</name>
        <dbReference type="ChEBI" id="CHEBI:18420"/>
    </ligand>
</feature>
<feature type="binding site" evidence="20">
    <location>
        <position position="282"/>
    </location>
    <ligand>
        <name>ATP</name>
        <dbReference type="ChEBI" id="CHEBI:30616"/>
    </ligand>
</feature>
<keyword evidence="10" id="KW-0479">Metal-binding</keyword>
<evidence type="ECO:0000256" key="5">
    <source>
        <dbReference type="ARBA" id="ARBA00016038"/>
    </source>
</evidence>
<dbReference type="GeneID" id="63783296"/>
<evidence type="ECO:0000256" key="21">
    <source>
        <dbReference type="PIRSR" id="PIRSR038147-3"/>
    </source>
</evidence>
<dbReference type="STRING" id="56484.A0A1Y2FM82"/>
<dbReference type="Proteomes" id="UP000193685">
    <property type="component" value="Unassembled WGS sequence"/>
</dbReference>
<evidence type="ECO:0000256" key="6">
    <source>
        <dbReference type="ARBA" id="ARBA00022490"/>
    </source>
</evidence>
<dbReference type="PROSITE" id="PS01245">
    <property type="entry name" value="RIO1"/>
    <property type="match status" value="1"/>
</dbReference>
<keyword evidence="6" id="KW-0963">Cytoplasm</keyword>
<dbReference type="EC" id="2.7.11.1" evidence="4 18"/>
<evidence type="ECO:0000256" key="7">
    <source>
        <dbReference type="ARBA" id="ARBA00022517"/>
    </source>
</evidence>
<dbReference type="PIRSF" id="PIRSF038147">
    <property type="entry name" value="Ser/Thr_PK_RIO1"/>
    <property type="match status" value="1"/>
</dbReference>
<feature type="compositionally biased region" description="Basic and acidic residues" evidence="22">
    <location>
        <begin position="151"/>
        <end position="161"/>
    </location>
</feature>
<evidence type="ECO:0000256" key="2">
    <source>
        <dbReference type="ARBA" id="ARBA00004496"/>
    </source>
</evidence>
<keyword evidence="25" id="KW-1185">Reference proteome</keyword>
<accession>A0A1Y2FM82</accession>
<evidence type="ECO:0000256" key="8">
    <source>
        <dbReference type="ARBA" id="ARBA00022527"/>
    </source>
</evidence>
<feature type="compositionally biased region" description="Basic residues" evidence="22">
    <location>
        <begin position="546"/>
        <end position="565"/>
    </location>
</feature>
<evidence type="ECO:0000256" key="12">
    <source>
        <dbReference type="ARBA" id="ARBA00022777"/>
    </source>
</evidence>
<dbReference type="EMBL" id="MCFI01000005">
    <property type="protein sequence ID" value="ORY85083.1"/>
    <property type="molecule type" value="Genomic_DNA"/>
</dbReference>
<comment type="similarity">
    <text evidence="3 18">Belongs to the protein kinase superfamily. RIO-type Ser/Thr kinase family.</text>
</comment>
<dbReference type="CDD" id="cd05147">
    <property type="entry name" value="RIO1_euk"/>
    <property type="match status" value="1"/>
</dbReference>
<evidence type="ECO:0000256" key="10">
    <source>
        <dbReference type="ARBA" id="ARBA00022723"/>
    </source>
</evidence>
<dbReference type="InterPro" id="IPR018935">
    <property type="entry name" value="RIO_kinase_CS"/>
</dbReference>
<dbReference type="InterPro" id="IPR018934">
    <property type="entry name" value="RIO_dom"/>
</dbReference>
<evidence type="ECO:0000256" key="18">
    <source>
        <dbReference type="PIRNR" id="PIRNR038147"/>
    </source>
</evidence>
<organism evidence="24 25">
    <name type="scientific">Protomyces lactucae-debilis</name>
    <dbReference type="NCBI Taxonomy" id="2754530"/>
    <lineage>
        <taxon>Eukaryota</taxon>
        <taxon>Fungi</taxon>
        <taxon>Dikarya</taxon>
        <taxon>Ascomycota</taxon>
        <taxon>Taphrinomycotina</taxon>
        <taxon>Taphrinomycetes</taxon>
        <taxon>Taphrinales</taxon>
        <taxon>Protomycetaceae</taxon>
        <taxon>Protomyces</taxon>
    </lineage>
</organism>
<feature type="binding site" evidence="20">
    <location>
        <position position="280"/>
    </location>
    <ligand>
        <name>ATP</name>
        <dbReference type="ChEBI" id="CHEBI:30616"/>
    </ligand>
</feature>
<dbReference type="FunFam" id="3.30.200.20:FF:000148">
    <property type="entry name" value="Serine/threonine-protein kinase RIO1"/>
    <property type="match status" value="1"/>
</dbReference>
<evidence type="ECO:0000313" key="25">
    <source>
        <dbReference type="Proteomes" id="UP000193685"/>
    </source>
</evidence>
<comment type="subcellular location">
    <subcellularLocation>
        <location evidence="2">Cytoplasm</location>
    </subcellularLocation>
</comment>
<comment type="caution">
    <text evidence="24">The sequence shown here is derived from an EMBL/GenBank/DDBJ whole genome shotgun (WGS) entry which is preliminary data.</text>
</comment>
<keyword evidence="11 18" id="KW-0547">Nucleotide-binding</keyword>
<dbReference type="InterPro" id="IPR017407">
    <property type="entry name" value="Ser/Thr_kinase_Rio1"/>
</dbReference>
<evidence type="ECO:0000256" key="11">
    <source>
        <dbReference type="ARBA" id="ARBA00022741"/>
    </source>
</evidence>
<keyword evidence="8 18" id="KW-0723">Serine/threonine-protein kinase</keyword>
<dbReference type="InterPro" id="IPR011009">
    <property type="entry name" value="Kinase-like_dom_sf"/>
</dbReference>
<gene>
    <name evidence="24" type="ORF">BCR37DRAFT_257897</name>
</gene>
<dbReference type="OMA" id="HPMSLDF"/>
<feature type="active site" description="4-aspartylphosphate intermediate" evidence="19">
    <location>
        <position position="344"/>
    </location>
</feature>
<evidence type="ECO:0000256" key="14">
    <source>
        <dbReference type="ARBA" id="ARBA00022840"/>
    </source>
</evidence>
<dbReference type="AlphaFoldDB" id="A0A1Y2FM82"/>
<evidence type="ECO:0000256" key="1">
    <source>
        <dbReference type="ARBA" id="ARBA00001946"/>
    </source>
</evidence>
<keyword evidence="15" id="KW-0460">Magnesium</keyword>
<evidence type="ECO:0000256" key="3">
    <source>
        <dbReference type="ARBA" id="ARBA00009196"/>
    </source>
</evidence>
<dbReference type="InterPro" id="IPR000687">
    <property type="entry name" value="RIO_kinase"/>
</dbReference>
<keyword evidence="9 18" id="KW-0808">Transferase</keyword>
<dbReference type="OrthoDB" id="205248at2759"/>
<dbReference type="GO" id="GO:0005737">
    <property type="term" value="C:cytoplasm"/>
    <property type="evidence" value="ECO:0007669"/>
    <property type="project" value="UniProtKB-SubCell"/>
</dbReference>
<dbReference type="GO" id="GO:0016787">
    <property type="term" value="F:hydrolase activity"/>
    <property type="evidence" value="ECO:0007669"/>
    <property type="project" value="UniProtKB-KW"/>
</dbReference>
<dbReference type="SUPFAM" id="SSF56112">
    <property type="entry name" value="Protein kinase-like (PK-like)"/>
    <property type="match status" value="1"/>
</dbReference>
<keyword evidence="13" id="KW-0378">Hydrolase</keyword>
<dbReference type="InterPro" id="IPR051272">
    <property type="entry name" value="RIO-type_Ser/Thr_kinase"/>
</dbReference>
<dbReference type="GO" id="GO:0106310">
    <property type="term" value="F:protein serine kinase activity"/>
    <property type="evidence" value="ECO:0007669"/>
    <property type="project" value="RHEA"/>
</dbReference>
<dbReference type="GO" id="GO:0042254">
    <property type="term" value="P:ribosome biogenesis"/>
    <property type="evidence" value="ECO:0007669"/>
    <property type="project" value="UniProtKB-KW"/>
</dbReference>
<proteinExistence type="inferred from homology"/>
<feature type="region of interest" description="Disordered" evidence="22">
    <location>
        <begin position="478"/>
        <end position="565"/>
    </location>
</feature>
<evidence type="ECO:0000313" key="24">
    <source>
        <dbReference type="EMBL" id="ORY85083.1"/>
    </source>
</evidence>
<evidence type="ECO:0000256" key="4">
    <source>
        <dbReference type="ARBA" id="ARBA00012513"/>
    </source>
</evidence>
<evidence type="ECO:0000259" key="23">
    <source>
        <dbReference type="SMART" id="SM00090"/>
    </source>
</evidence>
<feature type="compositionally biased region" description="Acidic residues" evidence="22">
    <location>
        <begin position="57"/>
        <end position="68"/>
    </location>
</feature>
<dbReference type="RefSeq" id="XP_040726866.1">
    <property type="nucleotide sequence ID" value="XM_040866697.1"/>
</dbReference>
<reference evidence="24 25" key="1">
    <citation type="submission" date="2016-07" db="EMBL/GenBank/DDBJ databases">
        <title>Pervasive Adenine N6-methylation of Active Genes in Fungi.</title>
        <authorList>
            <consortium name="DOE Joint Genome Institute"/>
            <person name="Mondo S.J."/>
            <person name="Dannebaum R.O."/>
            <person name="Kuo R.C."/>
            <person name="Labutti K."/>
            <person name="Haridas S."/>
            <person name="Kuo A."/>
            <person name="Salamov A."/>
            <person name="Ahrendt S.R."/>
            <person name="Lipzen A."/>
            <person name="Sullivan W."/>
            <person name="Andreopoulos W.B."/>
            <person name="Clum A."/>
            <person name="Lindquist E."/>
            <person name="Daum C."/>
            <person name="Ramamoorthy G.K."/>
            <person name="Gryganskyi A."/>
            <person name="Culley D."/>
            <person name="Magnuson J.K."/>
            <person name="James T.Y."/>
            <person name="O'Malley M.A."/>
            <person name="Stajich J.E."/>
            <person name="Spatafora J.W."/>
            <person name="Visel A."/>
            <person name="Grigoriev I.V."/>
        </authorList>
    </citation>
    <scope>NUCLEOTIDE SEQUENCE [LARGE SCALE GENOMIC DNA]</scope>
    <source>
        <strain evidence="24 25">12-1054</strain>
    </source>
</reference>
<comment type="catalytic activity">
    <reaction evidence="17 18">
        <text>L-seryl-[protein] + ATP = O-phospho-L-seryl-[protein] + ADP + H(+)</text>
        <dbReference type="Rhea" id="RHEA:17989"/>
        <dbReference type="Rhea" id="RHEA-COMP:9863"/>
        <dbReference type="Rhea" id="RHEA-COMP:11604"/>
        <dbReference type="ChEBI" id="CHEBI:15378"/>
        <dbReference type="ChEBI" id="CHEBI:29999"/>
        <dbReference type="ChEBI" id="CHEBI:30616"/>
        <dbReference type="ChEBI" id="CHEBI:83421"/>
        <dbReference type="ChEBI" id="CHEBI:456216"/>
        <dbReference type="EC" id="2.7.11.1"/>
    </reaction>
</comment>
<feature type="region of interest" description="Disordered" evidence="22">
    <location>
        <begin position="51"/>
        <end position="71"/>
    </location>
</feature>
<evidence type="ECO:0000256" key="9">
    <source>
        <dbReference type="ARBA" id="ARBA00022679"/>
    </source>
</evidence>
<keyword evidence="12 18" id="KW-0418">Kinase</keyword>
<keyword evidence="7" id="KW-0690">Ribosome biogenesis</keyword>
<dbReference type="SMART" id="SM00090">
    <property type="entry name" value="RIO"/>
    <property type="match status" value="1"/>
</dbReference>
<evidence type="ECO:0000256" key="15">
    <source>
        <dbReference type="ARBA" id="ARBA00022842"/>
    </source>
</evidence>
<dbReference type="PANTHER" id="PTHR45723">
    <property type="entry name" value="SERINE/THREONINE-PROTEIN KINASE RIO1"/>
    <property type="match status" value="1"/>
</dbReference>
<evidence type="ECO:0000256" key="19">
    <source>
        <dbReference type="PIRSR" id="PIRSR038147-1"/>
    </source>
</evidence>
<dbReference type="GO" id="GO:0004674">
    <property type="term" value="F:protein serine/threonine kinase activity"/>
    <property type="evidence" value="ECO:0007669"/>
    <property type="project" value="UniProtKB-KW"/>
</dbReference>
<evidence type="ECO:0000256" key="16">
    <source>
        <dbReference type="ARBA" id="ARBA00047899"/>
    </source>
</evidence>
<evidence type="ECO:0000256" key="20">
    <source>
        <dbReference type="PIRSR" id="PIRSR038147-2"/>
    </source>
</evidence>
<comment type="cofactor">
    <cofactor evidence="1 21">
        <name>Mg(2+)</name>
        <dbReference type="ChEBI" id="CHEBI:18420"/>
    </cofactor>
</comment>
<evidence type="ECO:0000256" key="13">
    <source>
        <dbReference type="ARBA" id="ARBA00022801"/>
    </source>
</evidence>